<dbReference type="EMBL" id="CP132970">
    <property type="protein sequence ID" value="XBW03518.1"/>
    <property type="molecule type" value="Genomic_DNA"/>
</dbReference>
<name>A0AAU7UU49_9NOCA</name>
<reference evidence="4" key="1">
    <citation type="submission" date="2023-08" db="EMBL/GenBank/DDBJ databases">
        <title>The novel hydrolase IpcH responsible for the initial isoprocarb degradation step in Rhodococcus sp. D-6.</title>
        <authorList>
            <person name="Zhu Q."/>
        </authorList>
    </citation>
    <scope>NUCLEOTIDE SEQUENCE</scope>
    <source>
        <strain evidence="4">D-6</strain>
    </source>
</reference>
<dbReference type="Gene3D" id="1.10.10.10">
    <property type="entry name" value="Winged helix-like DNA-binding domain superfamily/Winged helix DNA-binding domain"/>
    <property type="match status" value="1"/>
</dbReference>
<dbReference type="SUPFAM" id="SSF53098">
    <property type="entry name" value="Ribonuclease H-like"/>
    <property type="match status" value="1"/>
</dbReference>
<dbReference type="InterPro" id="IPR025948">
    <property type="entry name" value="HTH-like_dom"/>
</dbReference>
<dbReference type="InterPro" id="IPR001584">
    <property type="entry name" value="Integrase_cat-core"/>
</dbReference>
<feature type="domain" description="Integrase catalytic" evidence="3">
    <location>
        <begin position="232"/>
        <end position="404"/>
    </location>
</feature>
<comment type="function">
    <text evidence="1">Involved in the transposition of the insertion sequence.</text>
</comment>
<dbReference type="InterPro" id="IPR012337">
    <property type="entry name" value="RNaseH-like_sf"/>
</dbReference>
<feature type="coiled-coil region" evidence="2">
    <location>
        <begin position="63"/>
        <end position="90"/>
    </location>
</feature>
<dbReference type="InterPro" id="IPR050900">
    <property type="entry name" value="Transposase_IS3/IS150/IS904"/>
</dbReference>
<dbReference type="Pfam" id="PF13276">
    <property type="entry name" value="HTH_21"/>
    <property type="match status" value="1"/>
</dbReference>
<dbReference type="InterPro" id="IPR036397">
    <property type="entry name" value="RNaseH_sf"/>
</dbReference>
<dbReference type="InterPro" id="IPR036388">
    <property type="entry name" value="WH-like_DNA-bd_sf"/>
</dbReference>
<evidence type="ECO:0000256" key="1">
    <source>
        <dbReference type="ARBA" id="ARBA00002286"/>
    </source>
</evidence>
<dbReference type="SUPFAM" id="SSF46689">
    <property type="entry name" value="Homeodomain-like"/>
    <property type="match status" value="1"/>
</dbReference>
<dbReference type="GO" id="GO:0015074">
    <property type="term" value="P:DNA integration"/>
    <property type="evidence" value="ECO:0007669"/>
    <property type="project" value="InterPro"/>
</dbReference>
<dbReference type="InterPro" id="IPR002514">
    <property type="entry name" value="Transposase_8"/>
</dbReference>
<dbReference type="PANTHER" id="PTHR46889">
    <property type="entry name" value="TRANSPOSASE INSF FOR INSERTION SEQUENCE IS3B-RELATED"/>
    <property type="match status" value="1"/>
</dbReference>
<dbReference type="GO" id="GO:0006313">
    <property type="term" value="P:DNA transposition"/>
    <property type="evidence" value="ECO:0007669"/>
    <property type="project" value="InterPro"/>
</dbReference>
<dbReference type="Gene3D" id="3.30.420.10">
    <property type="entry name" value="Ribonuclease H-like superfamily/Ribonuclease H"/>
    <property type="match status" value="1"/>
</dbReference>
<dbReference type="PANTHER" id="PTHR46889:SF5">
    <property type="entry name" value="INTEGRASE PROTEIN"/>
    <property type="match status" value="1"/>
</dbReference>
<dbReference type="AlphaFoldDB" id="A0AAU7UU49"/>
<gene>
    <name evidence="4" type="ORF">RBB84_19870</name>
</gene>
<dbReference type="PROSITE" id="PS50994">
    <property type="entry name" value="INTEGRASE"/>
    <property type="match status" value="1"/>
</dbReference>
<dbReference type="InterPro" id="IPR048020">
    <property type="entry name" value="Transpos_IS3"/>
</dbReference>
<dbReference type="RefSeq" id="WP_350246624.1">
    <property type="nucleotide sequence ID" value="NZ_CP132970.1"/>
</dbReference>
<accession>A0AAU7UU49</accession>
<sequence>MSERYPAEQRERAVKMVLDHLDEYSSPFAACKAIAPKLGVGVESLRTWTRQALIDADKTPGVTTAEQQRIKELEREVRALREANEILKSASNFLPEGARPSPPLICQFIDQMRAQGHRVESICAVLTERGVKVAPRTYRNRKTASPSRRTVADAHLTNALRETVGTAEGLYGRRKMTVHLCRHGHDVAACTVDRLMRDEGLSGAVRGRRHRTTVPGGSHSRRAPDLVDRGFTAEVPNRKWVTDFTYCRTWAGFVYVAFVIDCFSRAIVGWHAATVKDTAMVTTALKMALWRRDHTGHPVGSGLIHHSDAGSQYTSIAFAETLVLEGIAASIGSVGDAYDNALAESTIGLFKTEVIARGNPFHPGPYKSVEDVEYATMEWVDWFNRSRLHSRLGYVPPDEFEAAYYAHLSTPQPEPSPI</sequence>
<dbReference type="InterPro" id="IPR009057">
    <property type="entry name" value="Homeodomain-like_sf"/>
</dbReference>
<evidence type="ECO:0000313" key="4">
    <source>
        <dbReference type="EMBL" id="XBW03518.1"/>
    </source>
</evidence>
<dbReference type="Pfam" id="PF00665">
    <property type="entry name" value="rve"/>
    <property type="match status" value="1"/>
</dbReference>
<evidence type="ECO:0000259" key="3">
    <source>
        <dbReference type="PROSITE" id="PS50994"/>
    </source>
</evidence>
<dbReference type="Pfam" id="PF13333">
    <property type="entry name" value="rve_2"/>
    <property type="match status" value="1"/>
</dbReference>
<dbReference type="Pfam" id="PF01527">
    <property type="entry name" value="HTH_Tnp_1"/>
    <property type="match status" value="1"/>
</dbReference>
<protein>
    <submittedName>
        <fullName evidence="4">IS3 family transposase</fullName>
    </submittedName>
</protein>
<dbReference type="GO" id="GO:0003677">
    <property type="term" value="F:DNA binding"/>
    <property type="evidence" value="ECO:0007669"/>
    <property type="project" value="InterPro"/>
</dbReference>
<organism evidence="4">
    <name type="scientific">Rhodococcus sp. D-6</name>
    <dbReference type="NCBI Taxonomy" id="1387842"/>
    <lineage>
        <taxon>Bacteria</taxon>
        <taxon>Bacillati</taxon>
        <taxon>Actinomycetota</taxon>
        <taxon>Actinomycetes</taxon>
        <taxon>Mycobacteriales</taxon>
        <taxon>Nocardiaceae</taxon>
        <taxon>Rhodococcus</taxon>
    </lineage>
</organism>
<evidence type="ECO:0000256" key="2">
    <source>
        <dbReference type="SAM" id="Coils"/>
    </source>
</evidence>
<keyword evidence="2" id="KW-0175">Coiled coil</keyword>
<dbReference type="NCBIfam" id="NF033516">
    <property type="entry name" value="transpos_IS3"/>
    <property type="match status" value="1"/>
</dbReference>
<proteinExistence type="predicted"/>
<dbReference type="KEGG" id="rhox:RBB84_19870"/>
<dbReference type="GO" id="GO:0004803">
    <property type="term" value="F:transposase activity"/>
    <property type="evidence" value="ECO:0007669"/>
    <property type="project" value="InterPro"/>
</dbReference>